<proteinExistence type="predicted"/>
<evidence type="ECO:0000313" key="1">
    <source>
        <dbReference type="EMBL" id="KKN07358.1"/>
    </source>
</evidence>
<dbReference type="AlphaFoldDB" id="A0A0F9QQ07"/>
<name>A0A0F9QQ07_9ZZZZ</name>
<organism evidence="1">
    <name type="scientific">marine sediment metagenome</name>
    <dbReference type="NCBI Taxonomy" id="412755"/>
    <lineage>
        <taxon>unclassified sequences</taxon>
        <taxon>metagenomes</taxon>
        <taxon>ecological metagenomes</taxon>
    </lineage>
</organism>
<dbReference type="EMBL" id="LAZR01004578">
    <property type="protein sequence ID" value="KKN07358.1"/>
    <property type="molecule type" value="Genomic_DNA"/>
</dbReference>
<protein>
    <submittedName>
        <fullName evidence="1">Uncharacterized protein</fullName>
    </submittedName>
</protein>
<reference evidence="1" key="1">
    <citation type="journal article" date="2015" name="Nature">
        <title>Complex archaea that bridge the gap between prokaryotes and eukaryotes.</title>
        <authorList>
            <person name="Spang A."/>
            <person name="Saw J.H."/>
            <person name="Jorgensen S.L."/>
            <person name="Zaremba-Niedzwiedzka K."/>
            <person name="Martijn J."/>
            <person name="Lind A.E."/>
            <person name="van Eijk R."/>
            <person name="Schleper C."/>
            <person name="Guy L."/>
            <person name="Ettema T.J."/>
        </authorList>
    </citation>
    <scope>NUCLEOTIDE SEQUENCE</scope>
</reference>
<sequence length="38" mass="4240">MVKKALNNDVALVEIRAIEASIVQAGEELEQTREELKT</sequence>
<accession>A0A0F9QQ07</accession>
<gene>
    <name evidence="1" type="ORF">LCGC14_1067790</name>
</gene>
<comment type="caution">
    <text evidence="1">The sequence shown here is derived from an EMBL/GenBank/DDBJ whole genome shotgun (WGS) entry which is preliminary data.</text>
</comment>
<feature type="non-terminal residue" evidence="1">
    <location>
        <position position="38"/>
    </location>
</feature>